<protein>
    <submittedName>
        <fullName evidence="1">Uncharacterized protein</fullName>
    </submittedName>
</protein>
<accession>A0ABD7VMR5</accession>
<evidence type="ECO:0000313" key="2">
    <source>
        <dbReference type="Proteomes" id="UP000325779"/>
    </source>
</evidence>
<dbReference type="EMBL" id="CABVIJ010000030">
    <property type="protein sequence ID" value="VVP42374.1"/>
    <property type="molecule type" value="Genomic_DNA"/>
</dbReference>
<organism evidence="1 2">
    <name type="scientific">Pseudomonas fluorescens</name>
    <dbReference type="NCBI Taxonomy" id="294"/>
    <lineage>
        <taxon>Bacteria</taxon>
        <taxon>Pseudomonadati</taxon>
        <taxon>Pseudomonadota</taxon>
        <taxon>Gammaproteobacteria</taxon>
        <taxon>Pseudomonadales</taxon>
        <taxon>Pseudomonadaceae</taxon>
        <taxon>Pseudomonas</taxon>
    </lineage>
</organism>
<proteinExistence type="predicted"/>
<name>A0ABD7VMR5_PSEFL</name>
<comment type="caution">
    <text evidence="1">The sequence shown here is derived from an EMBL/GenBank/DDBJ whole genome shotgun (WGS) entry which is preliminary data.</text>
</comment>
<dbReference type="Proteomes" id="UP000325779">
    <property type="component" value="Unassembled WGS sequence"/>
</dbReference>
<sequence>MFRSGQDDRERQTLVVRMHEDAQQIEELFRRTGTAREDDDAVADTHERFQTFLDVRQNHQLIDDRVWRFGSDDARLGQTEIATAVNTLFGVGDGRAFHRALHHAGAAAGADVEAAQAQFVADFLGVFVFFGVDRVTAPAHDDFRLDTRAQGAGIAQQMKDVIADALGGAEIDALAVEFVFGVDDVSQGAEQHFPGAGDHLAVDEGIGRSVQQLKAHTAILLVNADFEVLVGFKNGLGVIDMSAGVEDGQGALAEQGVGAAGSGFTQLLHFTLRKGFQAAFGADRSIDYVSLGHAMILKTMSSQNQANGIRIVCIHE</sequence>
<dbReference type="AlphaFoldDB" id="A0ABD7VMR5"/>
<gene>
    <name evidence="1" type="ORF">PS732_04967</name>
</gene>
<evidence type="ECO:0000313" key="1">
    <source>
        <dbReference type="EMBL" id="VVP42374.1"/>
    </source>
</evidence>
<reference evidence="1 2" key="1">
    <citation type="submission" date="2019-09" db="EMBL/GenBank/DDBJ databases">
        <authorList>
            <person name="Chandra G."/>
            <person name="Truman W A."/>
        </authorList>
    </citation>
    <scope>NUCLEOTIDE SEQUENCE [LARGE SCALE GENOMIC DNA]</scope>
    <source>
        <strain evidence="1">PS732</strain>
    </source>
</reference>